<dbReference type="PRINTS" id="PR00081">
    <property type="entry name" value="GDHRDH"/>
</dbReference>
<dbReference type="InterPro" id="IPR036291">
    <property type="entry name" value="NAD(P)-bd_dom_sf"/>
</dbReference>
<dbReference type="SUPFAM" id="SSF51735">
    <property type="entry name" value="NAD(P)-binding Rossmann-fold domains"/>
    <property type="match status" value="1"/>
</dbReference>
<keyword evidence="4" id="KW-0560">Oxidoreductase</keyword>
<dbReference type="Proteomes" id="UP001144397">
    <property type="component" value="Unassembled WGS sequence"/>
</dbReference>
<dbReference type="SMART" id="SM00822">
    <property type="entry name" value="PKS_KR"/>
    <property type="match status" value="1"/>
</dbReference>
<reference evidence="4 6" key="2">
    <citation type="submission" date="2023-07" db="EMBL/GenBank/DDBJ databases">
        <title>Genomic Encyclopedia of Type Strains, Phase IV (KMG-IV): sequencing the most valuable type-strain genomes for metagenomic binning, comparative biology and taxonomic classification.</title>
        <authorList>
            <person name="Goeker M."/>
        </authorList>
    </citation>
    <scope>NUCLEOTIDE SEQUENCE [LARGE SCALE GENOMIC DNA]</scope>
    <source>
        <strain evidence="4 6">DSM 338</strain>
    </source>
</reference>
<dbReference type="InterPro" id="IPR057326">
    <property type="entry name" value="KR_dom"/>
</dbReference>
<dbReference type="Pfam" id="PF13561">
    <property type="entry name" value="adh_short_C2"/>
    <property type="match status" value="1"/>
</dbReference>
<dbReference type="EC" id="1.1.1.69" evidence="4"/>
<evidence type="ECO:0000259" key="2">
    <source>
        <dbReference type="SMART" id="SM00822"/>
    </source>
</evidence>
<dbReference type="InterPro" id="IPR002347">
    <property type="entry name" value="SDR_fam"/>
</dbReference>
<dbReference type="AlphaFoldDB" id="A0A9W6CS67"/>
<dbReference type="PANTHER" id="PTHR42760">
    <property type="entry name" value="SHORT-CHAIN DEHYDROGENASES/REDUCTASES FAMILY MEMBER"/>
    <property type="match status" value="1"/>
</dbReference>
<dbReference type="GO" id="GO:0008874">
    <property type="term" value="F:gluconate 5-dehydrogenase activity"/>
    <property type="evidence" value="ECO:0007669"/>
    <property type="project" value="UniProtKB-EC"/>
</dbReference>
<comment type="caution">
    <text evidence="3">The sequence shown here is derived from an EMBL/GenBank/DDBJ whole genome shotgun (WGS) entry which is preliminary data.</text>
</comment>
<evidence type="ECO:0000313" key="6">
    <source>
        <dbReference type="Proteomes" id="UP001245370"/>
    </source>
</evidence>
<dbReference type="GeneID" id="95765590"/>
<dbReference type="InterPro" id="IPR020904">
    <property type="entry name" value="Sc_DH/Rdtase_CS"/>
</dbReference>
<evidence type="ECO:0000313" key="3">
    <source>
        <dbReference type="EMBL" id="GLI25146.1"/>
    </source>
</evidence>
<dbReference type="PANTHER" id="PTHR42760:SF123">
    <property type="entry name" value="OXIDOREDUCTASE"/>
    <property type="match status" value="1"/>
</dbReference>
<organism evidence="3 5">
    <name type="scientific">Xanthobacter flavus</name>
    <dbReference type="NCBI Taxonomy" id="281"/>
    <lineage>
        <taxon>Bacteria</taxon>
        <taxon>Pseudomonadati</taxon>
        <taxon>Pseudomonadota</taxon>
        <taxon>Alphaproteobacteria</taxon>
        <taxon>Hyphomicrobiales</taxon>
        <taxon>Xanthobacteraceae</taxon>
        <taxon>Xanthobacter</taxon>
    </lineage>
</organism>
<dbReference type="Proteomes" id="UP001245370">
    <property type="component" value="Unassembled WGS sequence"/>
</dbReference>
<proteinExistence type="inferred from homology"/>
<dbReference type="NCBIfam" id="NF005559">
    <property type="entry name" value="PRK07231.1"/>
    <property type="match status" value="1"/>
</dbReference>
<sequence length="264" mass="27025">MMGLALPLPHPAPMPGLAGKIVIVTGGGRGLGRAVAEGFADAGAHVVLTGRSVETLSEAAAAIAAQGGSAEGIAADVASETDVEALARAVVERHGRIDVLVNNAGINPWYKTAEDTSLAEWRQVVDTNLTGVFLAARAAGRVMLAQGEGAIVNITSVAGRVGLARTTAYCAAKGGVELMTRQLALEWAKKGVRVNAVGPGYFETELTEGMRQNPKLAERVTGRTPMGRFGHPQELVGACLFLASPAASYITGASLAVDGGWTAA</sequence>
<accession>A0A9W6CS67</accession>
<dbReference type="RefSeq" id="WP_281809834.1">
    <property type="nucleotide sequence ID" value="NZ_BSDO01000011.1"/>
</dbReference>
<dbReference type="Gene3D" id="3.40.50.720">
    <property type="entry name" value="NAD(P)-binding Rossmann-like Domain"/>
    <property type="match status" value="1"/>
</dbReference>
<dbReference type="FunFam" id="3.40.50.720:FF:000084">
    <property type="entry name" value="Short-chain dehydrogenase reductase"/>
    <property type="match status" value="1"/>
</dbReference>
<reference evidence="3" key="1">
    <citation type="submission" date="2022-12" db="EMBL/GenBank/DDBJ databases">
        <title>Reference genome sequencing for broad-spectrum identification of bacterial and archaeal isolates by mass spectrometry.</title>
        <authorList>
            <person name="Sekiguchi Y."/>
            <person name="Tourlousse D.M."/>
        </authorList>
    </citation>
    <scope>NUCLEOTIDE SEQUENCE</scope>
    <source>
        <strain evidence="3">301</strain>
    </source>
</reference>
<comment type="similarity">
    <text evidence="1">Belongs to the short-chain dehydrogenases/reductases (SDR) family.</text>
</comment>
<evidence type="ECO:0000313" key="4">
    <source>
        <dbReference type="EMBL" id="MDR6336571.1"/>
    </source>
</evidence>
<protein>
    <submittedName>
        <fullName evidence="4">Gluconate 5-dehydrogenase</fullName>
        <ecNumber evidence="4">1.1.1.69</ecNumber>
    </submittedName>
    <submittedName>
        <fullName evidence="3">Short-chain dehydrogenase</fullName>
    </submittedName>
</protein>
<evidence type="ECO:0000313" key="5">
    <source>
        <dbReference type="Proteomes" id="UP001144397"/>
    </source>
</evidence>
<dbReference type="GO" id="GO:0030497">
    <property type="term" value="P:fatty acid elongation"/>
    <property type="evidence" value="ECO:0007669"/>
    <property type="project" value="TreeGrafter"/>
</dbReference>
<keyword evidence="6" id="KW-1185">Reference proteome</keyword>
<feature type="domain" description="Ketoreductase" evidence="2">
    <location>
        <begin position="20"/>
        <end position="200"/>
    </location>
</feature>
<dbReference type="EMBL" id="JAVDPY010000013">
    <property type="protein sequence ID" value="MDR6336571.1"/>
    <property type="molecule type" value="Genomic_DNA"/>
</dbReference>
<evidence type="ECO:0000256" key="1">
    <source>
        <dbReference type="ARBA" id="ARBA00006484"/>
    </source>
</evidence>
<name>A0A9W6CS67_XANFL</name>
<dbReference type="PRINTS" id="PR00080">
    <property type="entry name" value="SDRFAMILY"/>
</dbReference>
<dbReference type="PROSITE" id="PS00061">
    <property type="entry name" value="ADH_SHORT"/>
    <property type="match status" value="1"/>
</dbReference>
<dbReference type="EMBL" id="BSDO01000011">
    <property type="protein sequence ID" value="GLI25146.1"/>
    <property type="molecule type" value="Genomic_DNA"/>
</dbReference>
<gene>
    <name evidence="4" type="ORF">GGQ86_005074</name>
    <name evidence="3" type="ORF">XFLAVUS301_48200</name>
</gene>